<organism evidence="6 7">
    <name type="scientific">Acanthosepion pharaonis</name>
    <name type="common">Pharaoh cuttlefish</name>
    <name type="synonym">Sepia pharaonis</name>
    <dbReference type="NCBI Taxonomy" id="158019"/>
    <lineage>
        <taxon>Eukaryota</taxon>
        <taxon>Metazoa</taxon>
        <taxon>Spiralia</taxon>
        <taxon>Lophotrochozoa</taxon>
        <taxon>Mollusca</taxon>
        <taxon>Cephalopoda</taxon>
        <taxon>Coleoidea</taxon>
        <taxon>Decapodiformes</taxon>
        <taxon>Sepiida</taxon>
        <taxon>Sepiina</taxon>
        <taxon>Sepiidae</taxon>
        <taxon>Acanthosepion</taxon>
    </lineage>
</organism>
<dbReference type="PROSITE" id="PS50297">
    <property type="entry name" value="ANK_REP_REGION"/>
    <property type="match status" value="3"/>
</dbReference>
<feature type="transmembrane region" description="Helical" evidence="5">
    <location>
        <begin position="220"/>
        <end position="244"/>
    </location>
</feature>
<feature type="transmembrane region" description="Helical" evidence="5">
    <location>
        <begin position="110"/>
        <end position="130"/>
    </location>
</feature>
<gene>
    <name evidence="6" type="ORF">SPHA_36966</name>
</gene>
<feature type="region of interest" description="Disordered" evidence="4">
    <location>
        <begin position="533"/>
        <end position="565"/>
    </location>
</feature>
<proteinExistence type="predicted"/>
<dbReference type="Proteomes" id="UP000597762">
    <property type="component" value="Unassembled WGS sequence"/>
</dbReference>
<dbReference type="GO" id="GO:0005829">
    <property type="term" value="C:cytosol"/>
    <property type="evidence" value="ECO:0007669"/>
    <property type="project" value="TreeGrafter"/>
</dbReference>
<feature type="transmembrane region" description="Helical" evidence="5">
    <location>
        <begin position="137"/>
        <end position="155"/>
    </location>
</feature>
<dbReference type="PANTHER" id="PTHR24174:SF1">
    <property type="entry name" value="IP14385P"/>
    <property type="match status" value="1"/>
</dbReference>
<keyword evidence="1" id="KW-0677">Repeat</keyword>
<feature type="transmembrane region" description="Helical" evidence="5">
    <location>
        <begin position="363"/>
        <end position="383"/>
    </location>
</feature>
<evidence type="ECO:0000256" key="1">
    <source>
        <dbReference type="ARBA" id="ARBA00022737"/>
    </source>
</evidence>
<feature type="compositionally biased region" description="Polar residues" evidence="4">
    <location>
        <begin position="555"/>
        <end position="565"/>
    </location>
</feature>
<keyword evidence="5" id="KW-1133">Transmembrane helix</keyword>
<keyword evidence="5" id="KW-0472">Membrane</keyword>
<feature type="compositionally biased region" description="Polar residues" evidence="4">
    <location>
        <begin position="537"/>
        <end position="546"/>
    </location>
</feature>
<dbReference type="InterPro" id="IPR002110">
    <property type="entry name" value="Ankyrin_rpt"/>
</dbReference>
<dbReference type="Gene3D" id="1.25.40.20">
    <property type="entry name" value="Ankyrin repeat-containing domain"/>
    <property type="match status" value="2"/>
</dbReference>
<feature type="transmembrane region" description="Helical" evidence="5">
    <location>
        <begin position="279"/>
        <end position="308"/>
    </location>
</feature>
<dbReference type="InterPro" id="IPR033635">
    <property type="entry name" value="ANKS1/Caskin"/>
</dbReference>
<dbReference type="EMBL" id="CAHIKZ030001633">
    <property type="protein sequence ID" value="CAE1270232.1"/>
    <property type="molecule type" value="Genomic_DNA"/>
</dbReference>
<feature type="transmembrane region" description="Helical" evidence="5">
    <location>
        <begin position="194"/>
        <end position="214"/>
    </location>
</feature>
<dbReference type="PROSITE" id="PS50088">
    <property type="entry name" value="ANK_REPEAT"/>
    <property type="match status" value="3"/>
</dbReference>
<dbReference type="SMART" id="SM00248">
    <property type="entry name" value="ANK"/>
    <property type="match status" value="5"/>
</dbReference>
<dbReference type="OrthoDB" id="5314041at2759"/>
<evidence type="ECO:0000256" key="2">
    <source>
        <dbReference type="ARBA" id="ARBA00023043"/>
    </source>
</evidence>
<dbReference type="AlphaFoldDB" id="A0A812CJ43"/>
<protein>
    <submittedName>
        <fullName evidence="6">ANKS1</fullName>
    </submittedName>
</protein>
<feature type="repeat" description="ANK" evidence="3">
    <location>
        <begin position="463"/>
        <end position="495"/>
    </location>
</feature>
<dbReference type="PANTHER" id="PTHR24174">
    <property type="entry name" value="ANKYRIN REPEAT AND STERILE ALPHA MOTIF DOMAIN-CONTAINING PROTEIN 1"/>
    <property type="match status" value="1"/>
</dbReference>
<comment type="caution">
    <text evidence="6">The sequence shown here is derived from an EMBL/GenBank/DDBJ whole genome shotgun (WGS) entry which is preliminary data.</text>
</comment>
<evidence type="ECO:0000256" key="3">
    <source>
        <dbReference type="PROSITE-ProRule" id="PRU00023"/>
    </source>
</evidence>
<dbReference type="Pfam" id="PF12796">
    <property type="entry name" value="Ank_2"/>
    <property type="match status" value="2"/>
</dbReference>
<evidence type="ECO:0000256" key="4">
    <source>
        <dbReference type="SAM" id="MobiDB-lite"/>
    </source>
</evidence>
<evidence type="ECO:0000256" key="5">
    <source>
        <dbReference type="SAM" id="Phobius"/>
    </source>
</evidence>
<dbReference type="PRINTS" id="PR01415">
    <property type="entry name" value="ANKYRIN"/>
</dbReference>
<sequence length="565" mass="65140">MKLTQMLPIPFICEKLHLAAWNGFSEICRALLTKGPAAALVNTQNSDGDTPLHSASQYGHCAAVAVLLENCFFFHQFFSFLFSPISFLIRFFSSHHFFSSFLSLFPTFPLFSSFCTFFLFPLFFFVYSLIVSSLSTFFLSYSPHSVFPFFFLFLFSTNCSLFSFSFFTLNLLFLFFFLLFPFFFLLFPCSPLSFPVLLFFCSLSFPFSILRLFLLFPVLFLFSFSFFHCSLILFHFFFSLFFFCSLHYFTFSFFFSFPFFIYIFLYSSFHFFFPFFSFFPFFFLFFSCSLLAFPLFNLFSSFFSLFLFPRHPLTFPFFSPLTFSLTLFPLANFLCLFLSSFLVLPLSLISSPFFFNLLPPPSFISLSLSIISFFLCLSSSLFAHNHADPSIRNLREESPLDLAAQYGRVETVQLLLRSRPELIHRVHLDKFPLHLAARNGHRQVVELLLDAGVNINTKVVSKTAGTALHEAAFFCKLDVVKLLLERGIDVTETDSQGQTALDLINSYRSQKYNQVSSLIIEFLEHGNRYTDSKKTDSYYNSPSCRYSSAKEPGAVTNTTSSGLDS</sequence>
<feature type="transmembrane region" description="Helical" evidence="5">
    <location>
        <begin position="320"/>
        <end position="343"/>
    </location>
</feature>
<feature type="repeat" description="ANK" evidence="3">
    <location>
        <begin position="428"/>
        <end position="460"/>
    </location>
</feature>
<feature type="transmembrane region" description="Helical" evidence="5">
    <location>
        <begin position="161"/>
        <end position="187"/>
    </location>
</feature>
<feature type="repeat" description="ANK" evidence="3">
    <location>
        <begin position="47"/>
        <end position="70"/>
    </location>
</feature>
<feature type="transmembrane region" description="Helical" evidence="5">
    <location>
        <begin position="251"/>
        <end position="273"/>
    </location>
</feature>
<accession>A0A812CJ43</accession>
<reference evidence="6" key="1">
    <citation type="submission" date="2021-01" db="EMBL/GenBank/DDBJ databases">
        <authorList>
            <person name="Li R."/>
            <person name="Bekaert M."/>
        </authorList>
    </citation>
    <scope>NUCLEOTIDE SEQUENCE</scope>
    <source>
        <strain evidence="6">Farmed</strain>
    </source>
</reference>
<keyword evidence="5" id="KW-0812">Transmembrane</keyword>
<name>A0A812CJ43_ACAPH</name>
<keyword evidence="7" id="KW-1185">Reference proteome</keyword>
<dbReference type="SUPFAM" id="SSF48403">
    <property type="entry name" value="Ankyrin repeat"/>
    <property type="match status" value="1"/>
</dbReference>
<dbReference type="InterPro" id="IPR036770">
    <property type="entry name" value="Ankyrin_rpt-contain_sf"/>
</dbReference>
<evidence type="ECO:0000313" key="7">
    <source>
        <dbReference type="Proteomes" id="UP000597762"/>
    </source>
</evidence>
<evidence type="ECO:0000313" key="6">
    <source>
        <dbReference type="EMBL" id="CAE1270232.1"/>
    </source>
</evidence>
<keyword evidence="2 3" id="KW-0040">ANK repeat</keyword>
<feature type="transmembrane region" description="Helical" evidence="5">
    <location>
        <begin position="77"/>
        <end position="98"/>
    </location>
</feature>